<sequence length="619" mass="68779">METNSVDTLLDWLEAEPRTLRWGAILAYGRSETNKVLAQEYITRFATSDYMQPITEEIRDNTTPTQKDYLHNYQMDAPRLSFKGSNLQTSAAKLTMKEVGGTHLSFTKQVGAQQWSLTRIAEKNVLDGPGLTFDINLIASEGSVTSAGRVELDISEGRNYRLIDMPSDHLQRVAGERFQTRFRGLPQAQRTFVLNELGFKPNQFLKPSKFIIRTHNKQGAGARLMANEDEGEGAVLVFVAMEGANNGIPPTDNDDLKYLLPDGYSATVLLAHSIIKDEIMVNGFRAMNQLPVEFEYSEIVQNDVFYGIRGMKGGLKEWWGRVSTPLFDIVVADFELKFYELLGDTIPSYFSFVLPGYELSGSKFTYCGLAVAGMQQQESVILETYRGTKVNIPGSATFIYKANLNFELVIIENGNLVLNAQPRTAENFSVILSDSLAALRAEEDYELLVEAYKDKFSLVVESAFSRFINQFPVINLFTLNSLLFRGGQAINLESVHTPRDWALFGHVGPTHTAFTITDLEPIIPHTLPWQFQTEPRRNDLTWSVRNILGETVPKGSITATGLYTPPTAAEMPRSSIRVVVTATDGTHTSSALVGITSRSLAINPLIMIATAGDSLAHDV</sequence>
<evidence type="ECO:0000313" key="1">
    <source>
        <dbReference type="EMBL" id="MDO7900291.1"/>
    </source>
</evidence>
<gene>
    <name evidence="1" type="ORF">Q6A48_25665</name>
</gene>
<organism evidence="1 2">
    <name type="scientific">Pseudomonas citrulli</name>
    <dbReference type="NCBI Taxonomy" id="3064347"/>
    <lineage>
        <taxon>Bacteria</taxon>
        <taxon>Pseudomonadati</taxon>
        <taxon>Pseudomonadota</taxon>
        <taxon>Gammaproteobacteria</taxon>
        <taxon>Pseudomonadales</taxon>
        <taxon>Pseudomonadaceae</taxon>
        <taxon>Pseudomonas</taxon>
    </lineage>
</organism>
<evidence type="ECO:0000313" key="2">
    <source>
        <dbReference type="Proteomes" id="UP001228019"/>
    </source>
</evidence>
<protein>
    <submittedName>
        <fullName evidence="1">Uncharacterized protein</fullName>
    </submittedName>
</protein>
<feature type="non-terminal residue" evidence="1">
    <location>
        <position position="619"/>
    </location>
</feature>
<reference evidence="1 2" key="1">
    <citation type="submission" date="2023-07" db="EMBL/GenBank/DDBJ databases">
        <title>Identification of four novel Pseudomonas species associated with bacterial leaf spot of cucurbits.</title>
        <authorList>
            <person name="Fullem K.R."/>
        </authorList>
    </citation>
    <scope>NUCLEOTIDE SEQUENCE [LARGE SCALE GENOMIC DNA]</scope>
    <source>
        <strain evidence="1 2">K18</strain>
    </source>
</reference>
<proteinExistence type="predicted"/>
<dbReference type="Proteomes" id="UP001228019">
    <property type="component" value="Unassembled WGS sequence"/>
</dbReference>
<comment type="caution">
    <text evidence="1">The sequence shown here is derived from an EMBL/GenBank/DDBJ whole genome shotgun (WGS) entry which is preliminary data.</text>
</comment>
<dbReference type="EMBL" id="JAUQOP010000078">
    <property type="protein sequence ID" value="MDO7900291.1"/>
    <property type="molecule type" value="Genomic_DNA"/>
</dbReference>
<accession>A0ABT9C656</accession>
<keyword evidence="2" id="KW-1185">Reference proteome</keyword>
<name>A0ABT9C656_9PSED</name>